<protein>
    <submittedName>
        <fullName evidence="2">Uncharacterized protein</fullName>
    </submittedName>
</protein>
<dbReference type="Proteomes" id="UP000580250">
    <property type="component" value="Unassembled WGS sequence"/>
</dbReference>
<evidence type="ECO:0000313" key="2">
    <source>
        <dbReference type="EMBL" id="CAD2123773.1"/>
    </source>
</evidence>
<accession>A0A6V7TKE7</accession>
<dbReference type="OrthoDB" id="5856191at2759"/>
<reference evidence="2 3" key="1">
    <citation type="submission" date="2020-08" db="EMBL/GenBank/DDBJ databases">
        <authorList>
            <person name="Koutsovoulos G."/>
            <person name="Danchin GJ E."/>
        </authorList>
    </citation>
    <scope>NUCLEOTIDE SEQUENCE [LARGE SCALE GENOMIC DNA]</scope>
</reference>
<keyword evidence="1" id="KW-0732">Signal</keyword>
<proteinExistence type="predicted"/>
<evidence type="ECO:0000313" key="3">
    <source>
        <dbReference type="Proteomes" id="UP000580250"/>
    </source>
</evidence>
<name>A0A6V7TKE7_MELEN</name>
<evidence type="ECO:0000256" key="1">
    <source>
        <dbReference type="SAM" id="SignalP"/>
    </source>
</evidence>
<dbReference type="AlphaFoldDB" id="A0A6V7TKE7"/>
<gene>
    <name evidence="2" type="ORF">MENT_LOCUS604</name>
</gene>
<feature type="chain" id="PRO_5028226094" evidence="1">
    <location>
        <begin position="22"/>
        <end position="123"/>
    </location>
</feature>
<comment type="caution">
    <text evidence="2">The sequence shown here is derived from an EMBL/GenBank/DDBJ whole genome shotgun (WGS) entry which is preliminary data.</text>
</comment>
<sequence>MSSFFYGIVAVFLLFFGNVLLEVVEDSTTTRTTATTVHQVKSATVGTGQLMSGQKGNDSSTSSSTTRSLAFMNSPNFSGIKVRVGHIGAINVMPKAEQILEVCRKELWKEGVLNEDFDIEFVY</sequence>
<feature type="signal peptide" evidence="1">
    <location>
        <begin position="1"/>
        <end position="21"/>
    </location>
</feature>
<dbReference type="EMBL" id="CAJEWN010000002">
    <property type="protein sequence ID" value="CAD2123773.1"/>
    <property type="molecule type" value="Genomic_DNA"/>
</dbReference>
<organism evidence="2 3">
    <name type="scientific">Meloidogyne enterolobii</name>
    <name type="common">Root-knot nematode worm</name>
    <name type="synonym">Meloidogyne mayaguensis</name>
    <dbReference type="NCBI Taxonomy" id="390850"/>
    <lineage>
        <taxon>Eukaryota</taxon>
        <taxon>Metazoa</taxon>
        <taxon>Ecdysozoa</taxon>
        <taxon>Nematoda</taxon>
        <taxon>Chromadorea</taxon>
        <taxon>Rhabditida</taxon>
        <taxon>Tylenchina</taxon>
        <taxon>Tylenchomorpha</taxon>
        <taxon>Tylenchoidea</taxon>
        <taxon>Meloidogynidae</taxon>
        <taxon>Meloidogyninae</taxon>
        <taxon>Meloidogyne</taxon>
    </lineage>
</organism>